<feature type="region of interest" description="Disordered" evidence="6">
    <location>
        <begin position="167"/>
        <end position="200"/>
    </location>
</feature>
<proteinExistence type="predicted"/>
<dbReference type="PROSITE" id="PS00639">
    <property type="entry name" value="THIOL_PROTEASE_HIS"/>
    <property type="match status" value="1"/>
</dbReference>
<feature type="compositionally biased region" description="Pro residues" evidence="6">
    <location>
        <begin position="170"/>
        <end position="196"/>
    </location>
</feature>
<evidence type="ECO:0000313" key="8">
    <source>
        <dbReference type="Proteomes" id="UP001141327"/>
    </source>
</evidence>
<feature type="region of interest" description="Disordered" evidence="6">
    <location>
        <begin position="376"/>
        <end position="395"/>
    </location>
</feature>
<keyword evidence="4 7" id="KW-0378">Hydrolase</keyword>
<dbReference type="InterPro" id="IPR000169">
    <property type="entry name" value="Pept_cys_AS"/>
</dbReference>
<evidence type="ECO:0000256" key="6">
    <source>
        <dbReference type="SAM" id="MobiDB-lite"/>
    </source>
</evidence>
<dbReference type="InterPro" id="IPR025660">
    <property type="entry name" value="Pept_his_AS"/>
</dbReference>
<organism evidence="7 8">
    <name type="scientific">Paratrimastix pyriformis</name>
    <dbReference type="NCBI Taxonomy" id="342808"/>
    <lineage>
        <taxon>Eukaryota</taxon>
        <taxon>Metamonada</taxon>
        <taxon>Preaxostyla</taxon>
        <taxon>Paratrimastigidae</taxon>
        <taxon>Paratrimastix</taxon>
    </lineage>
</organism>
<dbReference type="Proteomes" id="UP001141327">
    <property type="component" value="Unassembled WGS sequence"/>
</dbReference>
<dbReference type="SUPFAM" id="SSF54001">
    <property type="entry name" value="Cysteine proteinases"/>
    <property type="match status" value="2"/>
</dbReference>
<dbReference type="InterPro" id="IPR004134">
    <property type="entry name" value="Peptidase_C1B"/>
</dbReference>
<dbReference type="PROSITE" id="PS00139">
    <property type="entry name" value="THIOL_PROTEASE_CYS"/>
    <property type="match status" value="1"/>
</dbReference>
<protein>
    <recommendedName>
        <fullName evidence="2">bleomycin hydrolase</fullName>
        <ecNumber evidence="2">3.4.22.40</ecNumber>
    </recommendedName>
</protein>
<dbReference type="EC" id="3.4.22.40" evidence="2"/>
<dbReference type="PANTHER" id="PTHR10363">
    <property type="entry name" value="BLEOMYCIN HYDROLASE"/>
    <property type="match status" value="1"/>
</dbReference>
<dbReference type="GO" id="GO:0016787">
    <property type="term" value="F:hydrolase activity"/>
    <property type="evidence" value="ECO:0007669"/>
    <property type="project" value="UniProtKB-KW"/>
</dbReference>
<evidence type="ECO:0000256" key="1">
    <source>
        <dbReference type="ARBA" id="ARBA00000423"/>
    </source>
</evidence>
<feature type="compositionally biased region" description="Pro residues" evidence="6">
    <location>
        <begin position="573"/>
        <end position="582"/>
    </location>
</feature>
<dbReference type="InterPro" id="IPR038765">
    <property type="entry name" value="Papain-like_cys_pep_sf"/>
</dbReference>
<keyword evidence="3" id="KW-0645">Protease</keyword>
<dbReference type="Gene3D" id="3.90.70.10">
    <property type="entry name" value="Cysteine proteinases"/>
    <property type="match status" value="3"/>
</dbReference>
<comment type="caution">
    <text evidence="7">The sequence shown here is derived from an EMBL/GenBank/DDBJ whole genome shotgun (WGS) entry which is preliminary data.</text>
</comment>
<feature type="region of interest" description="Disordered" evidence="6">
    <location>
        <begin position="571"/>
        <end position="615"/>
    </location>
</feature>
<gene>
    <name evidence="7" type="ORF">PAPYR_1056</name>
</gene>
<keyword evidence="8" id="KW-1185">Reference proteome</keyword>
<comment type="catalytic activity">
    <reaction evidence="1">
        <text>Inactivates bleomycin B2 (a cytotoxic glycometallopeptide) by hydrolysis of a carboxyamide bond of beta-aminoalanine, but also shows general aminopeptidase activity. The specificity varies somewhat with source, but amino acid arylamides of Met, Leu and Ala are preferred.</text>
        <dbReference type="EC" id="3.4.22.40"/>
    </reaction>
</comment>
<name>A0ABQ8UWC1_9EUKA</name>
<sequence>MQNALAQVGVDDLSLDRELIRSAQHSFSNVIDTGKVTNQKKSGRCWIFAALNMLRHLGGRAKYGDDFEFSQNYVYFWDKFERFNWFMEEVIKTAQLPLDDRTVSFLLESSNLGSDGGQWDMFVGVVLKHGLVPKAAMPETESSSNSHRMNAILRTKLRQAALDLRKVAPQPRPSQPRPSQPRPSQPRPSQPRPSQPRPSHLLAPAATLLPTSMLCMHLGTPPARFEYQWTDKDKEKTFHRIVRTPRPHTPFPNPSGHLSRPGWRAPGPATPCACLGMPGCASTGLGCGAAWRRRMRAGGQEAVSPLDFLAASVSVPLGDYVCLIHDPRPASLLHRAYTVAHLGSVVGSAHPVRYLTVSLEELKELTMRTIVDRVRAPTHSAPPCPPAGRSSGGTTTAGVAAIAPAGVTLSFVPALIPSALRSVGLLSVGPQKEPVWFGSDVGKSSRTKDYGLLAAGIFGYGALYQTGLGLPKADQLLTGQMAMTHAMLITGVDVAEGRPRRWRVENSWGEDHGSKGYLTMTDPWFDEYVMEVAIRRDLLSTPLQEALGPSHRPGPGAPPWCPGPALAANLHPASPPSSPALPCPGRWSGGGAAQEPLVLPPWDPYGTLAQTAPAS</sequence>
<dbReference type="EMBL" id="JAPMOS010000003">
    <property type="protein sequence ID" value="KAJ4462421.1"/>
    <property type="molecule type" value="Genomic_DNA"/>
</dbReference>
<dbReference type="Pfam" id="PF03051">
    <property type="entry name" value="Peptidase_C1_2"/>
    <property type="match status" value="3"/>
</dbReference>
<evidence type="ECO:0000256" key="2">
    <source>
        <dbReference type="ARBA" id="ARBA00012465"/>
    </source>
</evidence>
<reference evidence="7" key="1">
    <citation type="journal article" date="2022" name="bioRxiv">
        <title>Genomics of Preaxostyla Flagellates Illuminates Evolutionary Transitions and the Path Towards Mitochondrial Loss.</title>
        <authorList>
            <person name="Novak L.V.F."/>
            <person name="Treitli S.C."/>
            <person name="Pyrih J."/>
            <person name="Halakuc P."/>
            <person name="Pipaliya S.V."/>
            <person name="Vacek V."/>
            <person name="Brzon O."/>
            <person name="Soukal P."/>
            <person name="Eme L."/>
            <person name="Dacks J.B."/>
            <person name="Karnkowska A."/>
            <person name="Elias M."/>
            <person name="Hampl V."/>
        </authorList>
    </citation>
    <scope>NUCLEOTIDE SEQUENCE</scope>
    <source>
        <strain evidence="7">RCP-MX</strain>
    </source>
</reference>
<evidence type="ECO:0000256" key="4">
    <source>
        <dbReference type="ARBA" id="ARBA00022801"/>
    </source>
</evidence>
<evidence type="ECO:0000313" key="7">
    <source>
        <dbReference type="EMBL" id="KAJ4462421.1"/>
    </source>
</evidence>
<keyword evidence="5" id="KW-0788">Thiol protease</keyword>
<accession>A0ABQ8UWC1</accession>
<evidence type="ECO:0000256" key="5">
    <source>
        <dbReference type="ARBA" id="ARBA00022807"/>
    </source>
</evidence>
<evidence type="ECO:0000256" key="3">
    <source>
        <dbReference type="ARBA" id="ARBA00022670"/>
    </source>
</evidence>
<dbReference type="PANTHER" id="PTHR10363:SF2">
    <property type="entry name" value="BLEOMYCIN HYDROLASE"/>
    <property type="match status" value="1"/>
</dbReference>